<proteinExistence type="predicted"/>
<dbReference type="GO" id="GO:0016757">
    <property type="term" value="F:glycosyltransferase activity"/>
    <property type="evidence" value="ECO:0007669"/>
    <property type="project" value="UniProtKB-KW"/>
</dbReference>
<accession>A0A7X3FNZ6</accession>
<evidence type="ECO:0000256" key="1">
    <source>
        <dbReference type="ARBA" id="ARBA00022676"/>
    </source>
</evidence>
<reference evidence="5 6" key="1">
    <citation type="submission" date="2019-12" db="EMBL/GenBank/DDBJ databases">
        <title>Devosia maris sp. nov., isolated from the deep seawater.</title>
        <authorList>
            <person name="Liu Y."/>
        </authorList>
    </citation>
    <scope>NUCLEOTIDE SEQUENCE [LARGE SCALE GENOMIC DNA]</scope>
    <source>
        <strain evidence="5 6">L53-10-65</strain>
    </source>
</reference>
<gene>
    <name evidence="5" type="ORF">GO014_02685</name>
</gene>
<evidence type="ECO:0000256" key="2">
    <source>
        <dbReference type="ARBA" id="ARBA00022679"/>
    </source>
</evidence>
<dbReference type="Pfam" id="PF00534">
    <property type="entry name" value="Glycos_transf_1"/>
    <property type="match status" value="1"/>
</dbReference>
<feature type="domain" description="Glycosyl transferase family 1" evidence="3">
    <location>
        <begin position="191"/>
        <end position="345"/>
    </location>
</feature>
<evidence type="ECO:0000259" key="3">
    <source>
        <dbReference type="Pfam" id="PF00534"/>
    </source>
</evidence>
<dbReference type="Pfam" id="PF13439">
    <property type="entry name" value="Glyco_transf_4"/>
    <property type="match status" value="1"/>
</dbReference>
<dbReference type="Proteomes" id="UP000438106">
    <property type="component" value="Unassembled WGS sequence"/>
</dbReference>
<dbReference type="Gene3D" id="3.40.50.2000">
    <property type="entry name" value="Glycogen Phosphorylase B"/>
    <property type="match status" value="2"/>
</dbReference>
<keyword evidence="1" id="KW-0328">Glycosyltransferase</keyword>
<keyword evidence="6" id="KW-1185">Reference proteome</keyword>
<feature type="domain" description="Glycosyltransferase subfamily 4-like N-terminal" evidence="4">
    <location>
        <begin position="20"/>
        <end position="189"/>
    </location>
</feature>
<comment type="caution">
    <text evidence="5">The sequence shown here is derived from an EMBL/GenBank/DDBJ whole genome shotgun (WGS) entry which is preliminary data.</text>
</comment>
<dbReference type="PANTHER" id="PTHR12526:SF510">
    <property type="entry name" value="D-INOSITOL 3-PHOSPHATE GLYCOSYLTRANSFERASE"/>
    <property type="match status" value="1"/>
</dbReference>
<protein>
    <submittedName>
        <fullName evidence="5">Glycosyltransferase</fullName>
    </submittedName>
</protein>
<dbReference type="AlphaFoldDB" id="A0A7X3FNZ6"/>
<organism evidence="5 6">
    <name type="scientific">Devosia marina</name>
    <dbReference type="NCBI Taxonomy" id="2683198"/>
    <lineage>
        <taxon>Bacteria</taxon>
        <taxon>Pseudomonadati</taxon>
        <taxon>Pseudomonadota</taxon>
        <taxon>Alphaproteobacteria</taxon>
        <taxon>Hyphomicrobiales</taxon>
        <taxon>Devosiaceae</taxon>
        <taxon>Devosia</taxon>
    </lineage>
</organism>
<dbReference type="InterPro" id="IPR028098">
    <property type="entry name" value="Glyco_trans_4-like_N"/>
</dbReference>
<keyword evidence="2 5" id="KW-0808">Transferase</keyword>
<dbReference type="InterPro" id="IPR001296">
    <property type="entry name" value="Glyco_trans_1"/>
</dbReference>
<evidence type="ECO:0000313" key="6">
    <source>
        <dbReference type="Proteomes" id="UP000438106"/>
    </source>
</evidence>
<evidence type="ECO:0000313" key="5">
    <source>
        <dbReference type="EMBL" id="MVS97936.1"/>
    </source>
</evidence>
<dbReference type="PANTHER" id="PTHR12526">
    <property type="entry name" value="GLYCOSYLTRANSFERASE"/>
    <property type="match status" value="1"/>
</dbReference>
<dbReference type="EMBL" id="WQRF01000001">
    <property type="protein sequence ID" value="MVS97936.1"/>
    <property type="molecule type" value="Genomic_DNA"/>
</dbReference>
<dbReference type="SUPFAM" id="SSF53756">
    <property type="entry name" value="UDP-Glycosyltransferase/glycogen phosphorylase"/>
    <property type="match status" value="1"/>
</dbReference>
<sequence length="379" mass="40959">MVLVAAAGGLRILQILRAPVGGLFRHVADLTRYLAAQGHDIGLIVDSVANDAQTETLLKALEQHASLGIHRLPMPRQFGRGDLRTPFAVTALERRLNVDILHGHGAKGGFYARLASYGRHKARVFYTPHGGVLHFPANQMSGRLFHGIERHLMSRTEAIIFESAYAQRTYSALIGAPTCQSAVIHNGLRAEEFEPVVPQDDAADFVFVGELRELKGIFPLVEALALVSRPDGQPARLVMAGDGPQRAALEARVRDLGIADRVDLVGSQPARSVFQRGRCAVVPSLAESLPYVVMEAAAAQLPVIATQVGGIAEIFGPTADSLIKPNSAQHLASSMKRILADPDAAKVEMHARLAHVSAQFSVERMAGAIEDLYHRATRR</sequence>
<name>A0A7X3FNZ6_9HYPH</name>
<evidence type="ECO:0000259" key="4">
    <source>
        <dbReference type="Pfam" id="PF13439"/>
    </source>
</evidence>